<evidence type="ECO:0000313" key="2">
    <source>
        <dbReference type="EMBL" id="KAG2641289.1"/>
    </source>
</evidence>
<feature type="compositionally biased region" description="Basic residues" evidence="1">
    <location>
        <begin position="146"/>
        <end position="155"/>
    </location>
</feature>
<protein>
    <submittedName>
        <fullName evidence="2">Uncharacterized protein</fullName>
    </submittedName>
</protein>
<keyword evidence="3" id="KW-1185">Reference proteome</keyword>
<proteinExistence type="predicted"/>
<dbReference type="AlphaFoldDB" id="A0A8T0WDP0"/>
<feature type="compositionally biased region" description="Low complexity" evidence="1">
    <location>
        <begin position="94"/>
        <end position="107"/>
    </location>
</feature>
<name>A0A8T0WDP0_PANVG</name>
<comment type="caution">
    <text evidence="2">The sequence shown here is derived from an EMBL/GenBank/DDBJ whole genome shotgun (WGS) entry which is preliminary data.</text>
</comment>
<reference evidence="2" key="1">
    <citation type="submission" date="2020-05" db="EMBL/GenBank/DDBJ databases">
        <title>WGS assembly of Panicum virgatum.</title>
        <authorList>
            <person name="Lovell J.T."/>
            <person name="Jenkins J."/>
            <person name="Shu S."/>
            <person name="Juenger T.E."/>
            <person name="Schmutz J."/>
        </authorList>
    </citation>
    <scope>NUCLEOTIDE SEQUENCE</scope>
    <source>
        <strain evidence="2">AP13</strain>
    </source>
</reference>
<accession>A0A8T0WDP0</accession>
<sequence length="165" mass="17969">MQQPIPPQLEVAAAAAQGPDAGMGRTMRVRQPLDDTHGCCGHGAGAQDVAGGDRPRHAPLQPRTPTARRCRRAASAPCRLTPQPPRPTARRRQAAASAPLQPSRPRSSMPPQPPRPAARRRHNLHARMPPPLDASASRFSTPLQLQRHRSLRARTARCHCSFRAL</sequence>
<organism evidence="2 3">
    <name type="scientific">Panicum virgatum</name>
    <name type="common">Blackwell switchgrass</name>
    <dbReference type="NCBI Taxonomy" id="38727"/>
    <lineage>
        <taxon>Eukaryota</taxon>
        <taxon>Viridiplantae</taxon>
        <taxon>Streptophyta</taxon>
        <taxon>Embryophyta</taxon>
        <taxon>Tracheophyta</taxon>
        <taxon>Spermatophyta</taxon>
        <taxon>Magnoliopsida</taxon>
        <taxon>Liliopsida</taxon>
        <taxon>Poales</taxon>
        <taxon>Poaceae</taxon>
        <taxon>PACMAD clade</taxon>
        <taxon>Panicoideae</taxon>
        <taxon>Panicodae</taxon>
        <taxon>Paniceae</taxon>
        <taxon>Panicinae</taxon>
        <taxon>Panicum</taxon>
        <taxon>Panicum sect. Hiantes</taxon>
    </lineage>
</organism>
<evidence type="ECO:0000313" key="3">
    <source>
        <dbReference type="Proteomes" id="UP000823388"/>
    </source>
</evidence>
<evidence type="ECO:0000256" key="1">
    <source>
        <dbReference type="SAM" id="MobiDB-lite"/>
    </source>
</evidence>
<dbReference type="Proteomes" id="UP000823388">
    <property type="component" value="Chromosome 2K"/>
</dbReference>
<dbReference type="EMBL" id="CM029039">
    <property type="protein sequence ID" value="KAG2641289.1"/>
    <property type="molecule type" value="Genomic_DNA"/>
</dbReference>
<feature type="region of interest" description="Disordered" evidence="1">
    <location>
        <begin position="13"/>
        <end position="155"/>
    </location>
</feature>
<gene>
    <name evidence="2" type="ORF">PVAP13_2KG170658</name>
</gene>